<keyword evidence="5" id="KW-0793">Thylakoid</keyword>
<evidence type="ECO:0000256" key="2">
    <source>
        <dbReference type="ARBA" id="ARBA00022528"/>
    </source>
</evidence>
<evidence type="ECO:0000256" key="7">
    <source>
        <dbReference type="ARBA" id="ARBA00035649"/>
    </source>
</evidence>
<feature type="compositionally biased region" description="Low complexity" evidence="8">
    <location>
        <begin position="1"/>
        <end position="21"/>
    </location>
</feature>
<evidence type="ECO:0000256" key="3">
    <source>
        <dbReference type="ARBA" id="ARBA00022640"/>
    </source>
</evidence>
<dbReference type="PANTHER" id="PTHR33399">
    <property type="entry name" value="OXYGEN-EVOLVING ENHANCER PROTEIN 3-1, CHLOROPLASTIC"/>
    <property type="match status" value="1"/>
</dbReference>
<keyword evidence="9" id="KW-1185">Reference proteome</keyword>
<dbReference type="AlphaFoldDB" id="A0A6P5EEH8"/>
<dbReference type="Pfam" id="PF05757">
    <property type="entry name" value="PsbQ"/>
    <property type="match status" value="1"/>
</dbReference>
<evidence type="ECO:0000256" key="6">
    <source>
        <dbReference type="ARBA" id="ARBA00023136"/>
    </source>
</evidence>
<accession>A0A6P5EEH8</accession>
<keyword evidence="3" id="KW-0934">Plastid</keyword>
<dbReference type="GO" id="GO:0009767">
    <property type="term" value="P:photosynthetic electron transport chain"/>
    <property type="evidence" value="ECO:0007669"/>
    <property type="project" value="TreeGrafter"/>
</dbReference>
<evidence type="ECO:0000256" key="8">
    <source>
        <dbReference type="SAM" id="MobiDB-lite"/>
    </source>
</evidence>
<dbReference type="GeneID" id="109705470"/>
<dbReference type="OrthoDB" id="783722at2759"/>
<feature type="region of interest" description="Disordered" evidence="8">
    <location>
        <begin position="1"/>
        <end position="25"/>
    </location>
</feature>
<evidence type="ECO:0000313" key="10">
    <source>
        <dbReference type="RefSeq" id="XP_020081791.1"/>
    </source>
</evidence>
<dbReference type="SUPFAM" id="SSF101112">
    <property type="entry name" value="Oxygen-evolving enhancer protein 3"/>
    <property type="match status" value="1"/>
</dbReference>
<feature type="region of interest" description="Disordered" evidence="8">
    <location>
        <begin position="38"/>
        <end position="68"/>
    </location>
</feature>
<dbReference type="GO" id="GO:0005509">
    <property type="term" value="F:calcium ion binding"/>
    <property type="evidence" value="ECO:0007669"/>
    <property type="project" value="InterPro"/>
</dbReference>
<reference evidence="9" key="1">
    <citation type="journal article" date="2015" name="Nat. Genet.">
        <title>The pineapple genome and the evolution of CAM photosynthesis.</title>
        <authorList>
            <person name="Ming R."/>
            <person name="VanBuren R."/>
            <person name="Wai C.M."/>
            <person name="Tang H."/>
            <person name="Schatz M.C."/>
            <person name="Bowers J.E."/>
            <person name="Lyons E."/>
            <person name="Wang M.L."/>
            <person name="Chen J."/>
            <person name="Biggers E."/>
            <person name="Zhang J."/>
            <person name="Huang L."/>
            <person name="Zhang L."/>
            <person name="Miao W."/>
            <person name="Zhang J."/>
            <person name="Ye Z."/>
            <person name="Miao C."/>
            <person name="Lin Z."/>
            <person name="Wang H."/>
            <person name="Zhou H."/>
            <person name="Yim W.C."/>
            <person name="Priest H.D."/>
            <person name="Zheng C."/>
            <person name="Woodhouse M."/>
            <person name="Edger P.P."/>
            <person name="Guyot R."/>
            <person name="Guo H.B."/>
            <person name="Guo H."/>
            <person name="Zheng G."/>
            <person name="Singh R."/>
            <person name="Sharma A."/>
            <person name="Min X."/>
            <person name="Zheng Y."/>
            <person name="Lee H."/>
            <person name="Gurtowski J."/>
            <person name="Sedlazeck F.J."/>
            <person name="Harkess A."/>
            <person name="McKain M.R."/>
            <person name="Liao Z."/>
            <person name="Fang J."/>
            <person name="Liu J."/>
            <person name="Zhang X."/>
            <person name="Zhang Q."/>
            <person name="Hu W."/>
            <person name="Qin Y."/>
            <person name="Wang K."/>
            <person name="Chen L.Y."/>
            <person name="Shirley N."/>
            <person name="Lin Y.R."/>
            <person name="Liu L.Y."/>
            <person name="Hernandez A.G."/>
            <person name="Wright C.L."/>
            <person name="Bulone V."/>
            <person name="Tuskan G.A."/>
            <person name="Heath K."/>
            <person name="Zee F."/>
            <person name="Moore P.H."/>
            <person name="Sunkar R."/>
            <person name="Leebens-Mack J.H."/>
            <person name="Mockler T."/>
            <person name="Bennetzen J.L."/>
            <person name="Freeling M."/>
            <person name="Sankoff D."/>
            <person name="Paterson A.H."/>
            <person name="Zhu X."/>
            <person name="Yang X."/>
            <person name="Smith J.A."/>
            <person name="Cushman J.C."/>
            <person name="Paull R.E."/>
            <person name="Yu Q."/>
        </authorList>
    </citation>
    <scope>NUCLEOTIDE SEQUENCE [LARGE SCALE GENOMIC DNA]</scope>
    <source>
        <strain evidence="9">cv. F153</strain>
    </source>
</reference>
<dbReference type="GO" id="GO:0009535">
    <property type="term" value="C:chloroplast thylakoid membrane"/>
    <property type="evidence" value="ECO:0007669"/>
    <property type="project" value="UniProtKB-SubCell"/>
</dbReference>
<comment type="similarity">
    <text evidence="7">Belongs to the PsbQ family.</text>
</comment>
<evidence type="ECO:0000256" key="1">
    <source>
        <dbReference type="ARBA" id="ARBA00004334"/>
    </source>
</evidence>
<dbReference type="InterPro" id="IPR008797">
    <property type="entry name" value="PSII_PsbQ"/>
</dbReference>
<evidence type="ECO:0000256" key="4">
    <source>
        <dbReference type="ARBA" id="ARBA00022946"/>
    </source>
</evidence>
<keyword evidence="2" id="KW-0150">Chloroplast</keyword>
<dbReference type="RefSeq" id="XP_020081791.1">
    <property type="nucleotide sequence ID" value="XM_020226202.1"/>
</dbReference>
<feature type="compositionally biased region" description="Polar residues" evidence="8">
    <location>
        <begin position="45"/>
        <end position="68"/>
    </location>
</feature>
<dbReference type="InterPro" id="IPR054099">
    <property type="entry name" value="PSII_PsbQ_pln"/>
</dbReference>
<dbReference type="GO" id="GO:0009654">
    <property type="term" value="C:photosystem II oxygen evolving complex"/>
    <property type="evidence" value="ECO:0007669"/>
    <property type="project" value="InterPro"/>
</dbReference>
<keyword evidence="4" id="KW-0809">Transit peptide</keyword>
<organism evidence="9 10">
    <name type="scientific">Ananas comosus</name>
    <name type="common">Pineapple</name>
    <name type="synonym">Ananas ananas</name>
    <dbReference type="NCBI Taxonomy" id="4615"/>
    <lineage>
        <taxon>Eukaryota</taxon>
        <taxon>Viridiplantae</taxon>
        <taxon>Streptophyta</taxon>
        <taxon>Embryophyta</taxon>
        <taxon>Tracheophyta</taxon>
        <taxon>Spermatophyta</taxon>
        <taxon>Magnoliopsida</taxon>
        <taxon>Liliopsida</taxon>
        <taxon>Poales</taxon>
        <taxon>Bromeliaceae</taxon>
        <taxon>Bromelioideae</taxon>
        <taxon>Ananas</taxon>
    </lineage>
</organism>
<name>A0A6P5EEH8_ANACO</name>
<dbReference type="Gene3D" id="1.20.120.290">
    <property type="entry name" value="Oxygen-evolving enhancer protein 3 (PsbQ), four-helix up-down bundle"/>
    <property type="match status" value="1"/>
</dbReference>
<comment type="subcellular location">
    <subcellularLocation>
        <location evidence="1">Plastid</location>
        <location evidence="1">Chloroplast thylakoid membrane</location>
    </subcellularLocation>
</comment>
<dbReference type="GO" id="GO:0019898">
    <property type="term" value="C:extrinsic component of membrane"/>
    <property type="evidence" value="ECO:0007669"/>
    <property type="project" value="InterPro"/>
</dbReference>
<sequence length="243" mass="26911">MLLSFASSASPTSPMATSLSTINGSASQFSPAKLKQIKNDKPKYQSPQSYMPAQAQESHSLPSKSTITPHQVSRRASLSFSMALLLHQLHIEPSRADEGNGLWLTGPLPVPTVTNKIANEETGTRSFLRNGIYIANIGPQGSAFRLKHYAFDLLALGDMLGQETMSYFRKYLCMKSTVMYYDFDKVISAASDEQKQPLTDLANRLFNNVEKIEEAVKTQNNTMMQSCYADTVPILQEVMARMA</sequence>
<dbReference type="PANTHER" id="PTHR33399:SF2">
    <property type="entry name" value="PHOTOSYNTHETIC NDH SUBUNIT OF LUMENAL LOCATION 3, CHLOROPLASTIC"/>
    <property type="match status" value="1"/>
</dbReference>
<gene>
    <name evidence="10" type="primary">LOC109705470</name>
</gene>
<dbReference type="InterPro" id="IPR023222">
    <property type="entry name" value="PsbQ-like_dom_sf"/>
</dbReference>
<evidence type="ECO:0000313" key="9">
    <source>
        <dbReference type="Proteomes" id="UP000515123"/>
    </source>
</evidence>
<proteinExistence type="inferred from homology"/>
<protein>
    <submittedName>
        <fullName evidence="10">Photosynthetic NDH subunit of lumenal location 3, chloroplastic-like</fullName>
    </submittedName>
</protein>
<dbReference type="Proteomes" id="UP000515123">
    <property type="component" value="Unplaced"/>
</dbReference>
<reference evidence="10" key="2">
    <citation type="submission" date="2025-08" db="UniProtKB">
        <authorList>
            <consortium name="RefSeq"/>
        </authorList>
    </citation>
    <scope>IDENTIFICATION</scope>
    <source>
        <tissue evidence="10">Leaf</tissue>
    </source>
</reference>
<keyword evidence="6" id="KW-0472">Membrane</keyword>
<evidence type="ECO:0000256" key="5">
    <source>
        <dbReference type="ARBA" id="ARBA00023078"/>
    </source>
</evidence>